<keyword evidence="3" id="KW-1185">Reference proteome</keyword>
<proteinExistence type="predicted"/>
<keyword evidence="1" id="KW-0812">Transmembrane</keyword>
<gene>
    <name evidence="2" type="ORF">NECAME_09282</name>
</gene>
<keyword evidence="1" id="KW-0472">Membrane</keyword>
<dbReference type="KEGG" id="nai:NECAME_09282"/>
<feature type="transmembrane region" description="Helical" evidence="1">
    <location>
        <begin position="24"/>
        <end position="57"/>
    </location>
</feature>
<dbReference type="Proteomes" id="UP000053676">
    <property type="component" value="Unassembled WGS sequence"/>
</dbReference>
<reference evidence="3" key="1">
    <citation type="journal article" date="2014" name="Nat. Genet.">
        <title>Genome of the human hookworm Necator americanus.</title>
        <authorList>
            <person name="Tang Y.T."/>
            <person name="Gao X."/>
            <person name="Rosa B.A."/>
            <person name="Abubucker S."/>
            <person name="Hallsworth-Pepin K."/>
            <person name="Martin J."/>
            <person name="Tyagi R."/>
            <person name="Heizer E."/>
            <person name="Zhang X."/>
            <person name="Bhonagiri-Palsikar V."/>
            <person name="Minx P."/>
            <person name="Warren W.C."/>
            <person name="Wang Q."/>
            <person name="Zhan B."/>
            <person name="Hotez P.J."/>
            <person name="Sternberg P.W."/>
            <person name="Dougall A."/>
            <person name="Gaze S.T."/>
            <person name="Mulvenna J."/>
            <person name="Sotillo J."/>
            <person name="Ranganathan S."/>
            <person name="Rabelo E.M."/>
            <person name="Wilson R.K."/>
            <person name="Felgner P.L."/>
            <person name="Bethony J."/>
            <person name="Hawdon J.M."/>
            <person name="Gasser R.B."/>
            <person name="Loukas A."/>
            <person name="Mitreva M."/>
        </authorList>
    </citation>
    <scope>NUCLEOTIDE SEQUENCE [LARGE SCALE GENOMIC DNA]</scope>
</reference>
<dbReference type="EMBL" id="KI659149">
    <property type="protein sequence ID" value="ETN80229.1"/>
    <property type="molecule type" value="Genomic_DNA"/>
</dbReference>
<evidence type="ECO:0000313" key="3">
    <source>
        <dbReference type="Proteomes" id="UP000053676"/>
    </source>
</evidence>
<dbReference type="AlphaFoldDB" id="W2TF56"/>
<sequence length="58" mass="6483">MLILALVHLHMIGFFTFKKFDLNIVFGLVYVVVAIIGILGCCFRKSILVLVLAIFLVS</sequence>
<accession>W2TF56</accession>
<name>W2TF56_NECAM</name>
<evidence type="ECO:0000313" key="2">
    <source>
        <dbReference type="EMBL" id="ETN80229.1"/>
    </source>
</evidence>
<protein>
    <submittedName>
        <fullName evidence="2">Uncharacterized protein</fullName>
    </submittedName>
</protein>
<keyword evidence="1" id="KW-1133">Transmembrane helix</keyword>
<evidence type="ECO:0000256" key="1">
    <source>
        <dbReference type="SAM" id="Phobius"/>
    </source>
</evidence>
<feature type="non-terminal residue" evidence="2">
    <location>
        <position position="58"/>
    </location>
</feature>
<organism evidence="2 3">
    <name type="scientific">Necator americanus</name>
    <name type="common">Human hookworm</name>
    <dbReference type="NCBI Taxonomy" id="51031"/>
    <lineage>
        <taxon>Eukaryota</taxon>
        <taxon>Metazoa</taxon>
        <taxon>Ecdysozoa</taxon>
        <taxon>Nematoda</taxon>
        <taxon>Chromadorea</taxon>
        <taxon>Rhabditida</taxon>
        <taxon>Rhabditina</taxon>
        <taxon>Rhabditomorpha</taxon>
        <taxon>Strongyloidea</taxon>
        <taxon>Ancylostomatidae</taxon>
        <taxon>Bunostominae</taxon>
        <taxon>Necator</taxon>
    </lineage>
</organism>